<sequence length="196" mass="22576">ESLRLYEEALDLTRDVNDRKTEGATLTNLAILYLNQGQPDEAREYSTQALAIHRQIKDLRFAAITLRTMAMLERKTQDDFDKAHQLIEEAISIFHDIGDTVWFGISCCELGHLNLAKQRSARDNLDEAKHIAREAQVKSESDFGIAIAHLEKAQDLFEAGKHQFLIRGECWECITEEFKQWLVKTGQVDQNQEFLR</sequence>
<dbReference type="Proteomes" id="UP001594351">
    <property type="component" value="Unassembled WGS sequence"/>
</dbReference>
<dbReference type="InterPro" id="IPR011990">
    <property type="entry name" value="TPR-like_helical_dom_sf"/>
</dbReference>
<dbReference type="SMART" id="SM00028">
    <property type="entry name" value="TPR"/>
    <property type="match status" value="2"/>
</dbReference>
<gene>
    <name evidence="1" type="ORF">ACFL27_13370</name>
</gene>
<evidence type="ECO:0000313" key="1">
    <source>
        <dbReference type="EMBL" id="MFC1851179.1"/>
    </source>
</evidence>
<dbReference type="InterPro" id="IPR019734">
    <property type="entry name" value="TPR_rpt"/>
</dbReference>
<dbReference type="SUPFAM" id="SSF48452">
    <property type="entry name" value="TPR-like"/>
    <property type="match status" value="1"/>
</dbReference>
<dbReference type="Gene3D" id="1.25.40.10">
    <property type="entry name" value="Tetratricopeptide repeat domain"/>
    <property type="match status" value="1"/>
</dbReference>
<dbReference type="Pfam" id="PF13424">
    <property type="entry name" value="TPR_12"/>
    <property type="match status" value="1"/>
</dbReference>
<accession>A0ABV6YYB3</accession>
<organism evidence="1 2">
    <name type="scientific">candidate division CSSED10-310 bacterium</name>
    <dbReference type="NCBI Taxonomy" id="2855610"/>
    <lineage>
        <taxon>Bacteria</taxon>
        <taxon>Bacteria division CSSED10-310</taxon>
    </lineage>
</organism>
<protein>
    <submittedName>
        <fullName evidence="1">Tetratricopeptide repeat protein</fullName>
    </submittedName>
</protein>
<comment type="caution">
    <text evidence="1">The sequence shown here is derived from an EMBL/GenBank/DDBJ whole genome shotgun (WGS) entry which is preliminary data.</text>
</comment>
<evidence type="ECO:0000313" key="2">
    <source>
        <dbReference type="Proteomes" id="UP001594351"/>
    </source>
</evidence>
<dbReference type="EMBL" id="JBHPBY010000161">
    <property type="protein sequence ID" value="MFC1851179.1"/>
    <property type="molecule type" value="Genomic_DNA"/>
</dbReference>
<proteinExistence type="predicted"/>
<reference evidence="1 2" key="1">
    <citation type="submission" date="2024-09" db="EMBL/GenBank/DDBJ databases">
        <title>Laminarin stimulates single cell rates of sulfate reduction while oxygen inhibits transcriptomic activity in coastal marine sediment.</title>
        <authorList>
            <person name="Lindsay M."/>
            <person name="Orcutt B."/>
            <person name="Emerson D."/>
            <person name="Stepanauskas R."/>
            <person name="D'Angelo T."/>
        </authorList>
    </citation>
    <scope>NUCLEOTIDE SEQUENCE [LARGE SCALE GENOMIC DNA]</scope>
    <source>
        <strain evidence="1">SAG AM-311-K15</strain>
    </source>
</reference>
<keyword evidence="2" id="KW-1185">Reference proteome</keyword>
<name>A0ABV6YYB3_UNCC1</name>
<feature type="non-terminal residue" evidence="1">
    <location>
        <position position="1"/>
    </location>
</feature>